<proteinExistence type="inferred from homology"/>
<dbReference type="GO" id="GO:0055037">
    <property type="term" value="C:recycling endosome"/>
    <property type="evidence" value="ECO:0007669"/>
    <property type="project" value="TreeGrafter"/>
</dbReference>
<dbReference type="Proteomes" id="UP000827549">
    <property type="component" value="Chromosome 4"/>
</dbReference>
<organism evidence="4 5">
    <name type="scientific">Vanrija pseudolonga</name>
    <dbReference type="NCBI Taxonomy" id="143232"/>
    <lineage>
        <taxon>Eukaryota</taxon>
        <taxon>Fungi</taxon>
        <taxon>Dikarya</taxon>
        <taxon>Basidiomycota</taxon>
        <taxon>Agaricomycotina</taxon>
        <taxon>Tremellomycetes</taxon>
        <taxon>Trichosporonales</taxon>
        <taxon>Trichosporonaceae</taxon>
        <taxon>Vanrija</taxon>
    </lineage>
</organism>
<evidence type="ECO:0000259" key="3">
    <source>
        <dbReference type="PROSITE" id="PS50211"/>
    </source>
</evidence>
<dbReference type="InterPro" id="IPR024224">
    <property type="entry name" value="DENND6"/>
</dbReference>
<protein>
    <submittedName>
        <fullName evidence="4">Protein DENND6B</fullName>
    </submittedName>
</protein>
<feature type="region of interest" description="Disordered" evidence="2">
    <location>
        <begin position="647"/>
        <end position="668"/>
    </location>
</feature>
<evidence type="ECO:0000256" key="2">
    <source>
        <dbReference type="SAM" id="MobiDB-lite"/>
    </source>
</evidence>
<dbReference type="PANTHER" id="PTHR13677">
    <property type="entry name" value="LD41638P"/>
    <property type="match status" value="1"/>
</dbReference>
<feature type="compositionally biased region" description="Polar residues" evidence="2">
    <location>
        <begin position="763"/>
        <end position="775"/>
    </location>
</feature>
<dbReference type="PANTHER" id="PTHR13677:SF0">
    <property type="entry name" value="LD41638P"/>
    <property type="match status" value="1"/>
</dbReference>
<dbReference type="GO" id="GO:0005085">
    <property type="term" value="F:guanyl-nucleotide exchange factor activity"/>
    <property type="evidence" value="ECO:0007669"/>
    <property type="project" value="InterPro"/>
</dbReference>
<feature type="compositionally biased region" description="Acidic residues" evidence="2">
    <location>
        <begin position="36"/>
        <end position="45"/>
    </location>
</feature>
<reference evidence="4" key="1">
    <citation type="submission" date="2023-10" db="EMBL/GenBank/DDBJ databases">
        <authorList>
            <person name="Noh H."/>
        </authorList>
    </citation>
    <scope>NUCLEOTIDE SEQUENCE</scope>
    <source>
        <strain evidence="4">DUCC4014</strain>
    </source>
</reference>
<evidence type="ECO:0000313" key="4">
    <source>
        <dbReference type="EMBL" id="WOO82319.1"/>
    </source>
</evidence>
<feature type="compositionally biased region" description="Low complexity" evidence="2">
    <location>
        <begin position="127"/>
        <end position="154"/>
    </location>
</feature>
<dbReference type="PROSITE" id="PS50211">
    <property type="entry name" value="DENN"/>
    <property type="match status" value="1"/>
</dbReference>
<gene>
    <name evidence="4" type="primary">DENND6B</name>
    <name evidence="4" type="ORF">LOC62_04G005813</name>
</gene>
<feature type="region of interest" description="Disordered" evidence="2">
    <location>
        <begin position="1"/>
        <end position="200"/>
    </location>
</feature>
<dbReference type="AlphaFoldDB" id="A0AAF1BMR1"/>
<feature type="domain" description="UDENN" evidence="3">
    <location>
        <begin position="236"/>
        <end position="735"/>
    </location>
</feature>
<feature type="compositionally biased region" description="Low complexity" evidence="2">
    <location>
        <begin position="9"/>
        <end position="26"/>
    </location>
</feature>
<feature type="compositionally biased region" description="Low complexity" evidence="2">
    <location>
        <begin position="185"/>
        <end position="197"/>
    </location>
</feature>
<keyword evidence="5" id="KW-1185">Reference proteome</keyword>
<accession>A0AAF1BMR1</accession>
<feature type="compositionally biased region" description="Polar residues" evidence="2">
    <location>
        <begin position="96"/>
        <end position="108"/>
    </location>
</feature>
<dbReference type="GeneID" id="87809041"/>
<name>A0AAF1BMR1_9TREE</name>
<evidence type="ECO:0000313" key="5">
    <source>
        <dbReference type="Proteomes" id="UP000827549"/>
    </source>
</evidence>
<comment type="similarity">
    <text evidence="1">Belongs to the DENND6 family.</text>
</comment>
<evidence type="ECO:0000256" key="1">
    <source>
        <dbReference type="ARBA" id="ARBA00007159"/>
    </source>
</evidence>
<sequence>MTAPTANNGRGSASYYSTTSTHSRTGNGNGHKLWNDDTDFGEDTGDISLSLGPRSGLGFPIAAADRLPPRPRDVSTPAPQRLLGKGLLDPHASGVPQRSASAAPSTPQRGEASGGVERPLSAMQNGTRHPSSTSTTSSADLPSTPTISINTPSSLASRRPGVTRSRSLSVKIPTVDLASRGNDPASATVTSSATTSAGPFAKKLLDPNTSSPLVASPRPPPLVDDDCAQKMSRWVKEIVVCNFDLERGPVVERRAVGRRWGTGEKENVAFSSFPDTSLFTEGSIQFSFKIRHLPPDPSSLAFPEPPSPLPDRTDEPVLGRRPGHARGVSLSREKAAEYRNWDERGREWLYGFVWFHQRRDRGIARGFMQKSVVILTHLPFPQLFSAVLGRVAPSFFQYGYSALEVACHAIASWPDPVPDAQLELPLLSEVLTVKLPDSTDNPQVDIRVNRNEPGPLLASLPSSSPLRTLASFLPSLWSIWECLVLAEPVLVIAPDPRTCSEIVWWLREIVRPIPLAGDFRPYLHIHDHDFSLLVNASKPQAGVVVGVTNPFFRNAASHWPNVISVPSDRPRPQVPGGPRTETPEGFISRRHRSVQKDRALLKRLEGLVAEGKFDDPEGNDALRAHFRQLTEKMLVPLNRYFQTLVPPRTPVPSSPQPGRSAVPPPPPALSLSTLKPFSLPAFVSHLKTKGPNPLSFKTKGLSTKSRVESDFYSSFCMSPCFASWLSARVESLGIAVASNLKAMGVEGVPSAIPRRLSPAPSDMASTSTRSSQEGSGKSGPASARASIRVSADIQRHGGGGGGDDVFGPVLEQRRLSASQGVAAGVAKLKLGR</sequence>
<dbReference type="InterPro" id="IPR037516">
    <property type="entry name" value="Tripartite_DENN"/>
</dbReference>
<feature type="region of interest" description="Disordered" evidence="2">
    <location>
        <begin position="297"/>
        <end position="324"/>
    </location>
</feature>
<dbReference type="EMBL" id="CP086717">
    <property type="protein sequence ID" value="WOO82319.1"/>
    <property type="molecule type" value="Genomic_DNA"/>
</dbReference>
<dbReference type="RefSeq" id="XP_062628351.1">
    <property type="nucleotide sequence ID" value="XM_062772367.1"/>
</dbReference>
<feature type="region of interest" description="Disordered" evidence="2">
    <location>
        <begin position="753"/>
        <end position="807"/>
    </location>
</feature>